<feature type="binding site" evidence="2">
    <location>
        <begin position="194"/>
        <end position="196"/>
    </location>
    <ligand>
        <name>substrate</name>
    </ligand>
</feature>
<dbReference type="SUPFAM" id="SSF64005">
    <property type="entry name" value="Undecaprenyl diphosphate synthase"/>
    <property type="match status" value="1"/>
</dbReference>
<dbReference type="PANTHER" id="PTHR10291">
    <property type="entry name" value="DEHYDRODOLICHYL DIPHOSPHATE SYNTHASE FAMILY MEMBER"/>
    <property type="match status" value="1"/>
</dbReference>
<feature type="binding site" evidence="2">
    <location>
        <position position="188"/>
    </location>
    <ligand>
        <name>substrate</name>
    </ligand>
</feature>
<feature type="binding site" evidence="2">
    <location>
        <position position="73"/>
    </location>
    <ligand>
        <name>substrate</name>
    </ligand>
</feature>
<dbReference type="EC" id="2.5.1.-" evidence="2"/>
<dbReference type="GO" id="GO:0016094">
    <property type="term" value="P:polyprenol biosynthetic process"/>
    <property type="evidence" value="ECO:0007669"/>
    <property type="project" value="TreeGrafter"/>
</dbReference>
<feature type="region of interest" description="Disordered" evidence="3">
    <location>
        <begin position="237"/>
        <end position="258"/>
    </location>
</feature>
<evidence type="ECO:0000256" key="1">
    <source>
        <dbReference type="ARBA" id="ARBA00022679"/>
    </source>
</evidence>
<dbReference type="InterPro" id="IPR018520">
    <property type="entry name" value="UPP_synth-like_CS"/>
</dbReference>
<dbReference type="RefSeq" id="WP_125244128.1">
    <property type="nucleotide sequence ID" value="NZ_RSED01000011.1"/>
</dbReference>
<dbReference type="GO" id="GO:0000287">
    <property type="term" value="F:magnesium ion binding"/>
    <property type="evidence" value="ECO:0007669"/>
    <property type="project" value="UniProtKB-UniRule"/>
</dbReference>
<dbReference type="PANTHER" id="PTHR10291:SF0">
    <property type="entry name" value="DEHYDRODOLICHYL DIPHOSPHATE SYNTHASE 2"/>
    <property type="match status" value="1"/>
</dbReference>
<dbReference type="OrthoDB" id="4191603at2"/>
<keyword evidence="2" id="KW-0479">Metal-binding</keyword>
<keyword evidence="1 2" id="KW-0808">Transferase</keyword>
<dbReference type="PROSITE" id="PS01066">
    <property type="entry name" value="UPP_SYNTHASE"/>
    <property type="match status" value="1"/>
</dbReference>
<dbReference type="Pfam" id="PF01255">
    <property type="entry name" value="Prenyltransf"/>
    <property type="match status" value="1"/>
</dbReference>
<name>A0A426V9F2_9BURK</name>
<dbReference type="InterPro" id="IPR036424">
    <property type="entry name" value="UPP_synth-like_sf"/>
</dbReference>
<dbReference type="AlphaFoldDB" id="A0A426V9F2"/>
<dbReference type="InterPro" id="IPR001441">
    <property type="entry name" value="UPP_synth-like"/>
</dbReference>
<reference evidence="4 5" key="1">
    <citation type="submission" date="2018-12" db="EMBL/GenBank/DDBJ databases">
        <title>The whole draft genome of Aquabacterium sp. SJQ9.</title>
        <authorList>
            <person name="Sun L."/>
            <person name="Gao X."/>
            <person name="Chen W."/>
            <person name="Huang K."/>
        </authorList>
    </citation>
    <scope>NUCLEOTIDE SEQUENCE [LARGE SCALE GENOMIC DNA]</scope>
    <source>
        <strain evidence="4 5">SJQ9</strain>
    </source>
</reference>
<proteinExistence type="inferred from homology"/>
<feature type="binding site" evidence="2">
    <location>
        <position position="41"/>
    </location>
    <ligand>
        <name>substrate</name>
    </ligand>
</feature>
<dbReference type="HAMAP" id="MF_01139">
    <property type="entry name" value="ISPT"/>
    <property type="match status" value="1"/>
</dbReference>
<feature type="binding site" evidence="2">
    <location>
        <position position="75"/>
    </location>
    <ligand>
        <name>substrate</name>
    </ligand>
</feature>
<feature type="active site" description="Proton acceptor" evidence="2">
    <location>
        <position position="72"/>
    </location>
</feature>
<protein>
    <recommendedName>
        <fullName evidence="2">Isoprenyl transferase</fullName>
        <ecNumber evidence="2">2.5.1.-</ecNumber>
    </recommendedName>
</protein>
<comment type="cofactor">
    <cofactor evidence="2">
        <name>Mg(2+)</name>
        <dbReference type="ChEBI" id="CHEBI:18420"/>
    </cofactor>
    <text evidence="2">Binds 2 magnesium ions per subunit.</text>
</comment>
<dbReference type="EMBL" id="RSED01000011">
    <property type="protein sequence ID" value="RRS03597.1"/>
    <property type="molecule type" value="Genomic_DNA"/>
</dbReference>
<evidence type="ECO:0000313" key="4">
    <source>
        <dbReference type="EMBL" id="RRS03597.1"/>
    </source>
</evidence>
<dbReference type="FunFam" id="3.40.1180.10:FF:000001">
    <property type="entry name" value="(2E,6E)-farnesyl-diphosphate-specific ditrans,polycis-undecaprenyl-diphosphate synthase"/>
    <property type="match status" value="1"/>
</dbReference>
<evidence type="ECO:0000256" key="2">
    <source>
        <dbReference type="HAMAP-Rule" id="MF_01139"/>
    </source>
</evidence>
<comment type="subunit">
    <text evidence="2">Homodimer.</text>
</comment>
<accession>A0A426V9F2</accession>
<feature type="binding site" evidence="2">
    <location>
        <begin position="69"/>
        <end position="71"/>
    </location>
    <ligand>
        <name>substrate</name>
    </ligand>
</feature>
<dbReference type="GO" id="GO:0005829">
    <property type="term" value="C:cytosol"/>
    <property type="evidence" value="ECO:0007669"/>
    <property type="project" value="TreeGrafter"/>
</dbReference>
<feature type="binding site" evidence="2">
    <location>
        <position position="24"/>
    </location>
    <ligand>
        <name>Mg(2+)</name>
        <dbReference type="ChEBI" id="CHEBI:18420"/>
    </ligand>
</feature>
<comment type="function">
    <text evidence="2">Catalyzes the condensation of isopentenyl diphosphate (IPP) with allylic pyrophosphates generating different type of terpenoids.</text>
</comment>
<keyword evidence="5" id="KW-1185">Reference proteome</keyword>
<dbReference type="NCBIfam" id="TIGR00055">
    <property type="entry name" value="uppS"/>
    <property type="match status" value="1"/>
</dbReference>
<dbReference type="Gene3D" id="3.40.1180.10">
    <property type="entry name" value="Decaprenyl diphosphate synthase-like"/>
    <property type="match status" value="1"/>
</dbReference>
<feature type="binding site" evidence="2">
    <location>
        <position position="37"/>
    </location>
    <ligand>
        <name>substrate</name>
    </ligand>
</feature>
<dbReference type="CDD" id="cd00475">
    <property type="entry name" value="Cis_IPPS"/>
    <property type="match status" value="1"/>
</dbReference>
<feature type="binding site" evidence="2">
    <location>
        <begin position="25"/>
        <end position="28"/>
    </location>
    <ligand>
        <name>substrate</name>
    </ligand>
</feature>
<organism evidence="4 5">
    <name type="scientific">Aquabacterium soli</name>
    <dbReference type="NCBI Taxonomy" id="2493092"/>
    <lineage>
        <taxon>Bacteria</taxon>
        <taxon>Pseudomonadati</taxon>
        <taxon>Pseudomonadota</taxon>
        <taxon>Betaproteobacteria</taxon>
        <taxon>Burkholderiales</taxon>
        <taxon>Aquabacterium</taxon>
    </lineage>
</organism>
<dbReference type="Proteomes" id="UP000269265">
    <property type="component" value="Unassembled WGS sequence"/>
</dbReference>
<feature type="binding site" evidence="2">
    <location>
        <position position="29"/>
    </location>
    <ligand>
        <name>substrate</name>
    </ligand>
</feature>
<gene>
    <name evidence="4" type="primary">uppS</name>
    <name evidence="4" type="ORF">EIP75_15280</name>
</gene>
<feature type="binding site" evidence="2">
    <location>
        <position position="207"/>
    </location>
    <ligand>
        <name>Mg(2+)</name>
        <dbReference type="ChEBI" id="CHEBI:18420"/>
    </ligand>
</feature>
<comment type="caution">
    <text evidence="4">The sequence shown here is derived from an EMBL/GenBank/DDBJ whole genome shotgun (WGS) entry which is preliminary data.</text>
</comment>
<keyword evidence="2" id="KW-0460">Magnesium</keyword>
<evidence type="ECO:0000313" key="5">
    <source>
        <dbReference type="Proteomes" id="UP000269265"/>
    </source>
</evidence>
<evidence type="ECO:0000256" key="3">
    <source>
        <dbReference type="SAM" id="MobiDB-lite"/>
    </source>
</evidence>
<sequence>MFSALNASASKDQTVPRHVAIVMDGNGRWAKRRFMPRGMGHKAGVDALVTVVQAAADRGIGFLTVFAFSSENWKRPEEEVSGLMSLLIVALSKHLTKLRTDGVQIRVVGDLAGVSPKVRQALLDACEATAHNERLVLTVAFNYGGRWDVLQACRRIVADGLSPDRIDEATMSRYMAMSYAPDPDLFIRTGGEVRLSNFLLWQSAYAELVFTDCLWPDFDGRELDKALETFRRRERRFGDVGQDDEPPASGLAVNTPGN</sequence>
<comment type="similarity">
    <text evidence="2">Belongs to the UPP synthase family.</text>
</comment>
<dbReference type="GO" id="GO:0008834">
    <property type="term" value="F:ditrans,polycis-undecaprenyl-diphosphate synthase [(2E,6E)-farnesyl-diphosphate specific] activity"/>
    <property type="evidence" value="ECO:0007669"/>
    <property type="project" value="TreeGrafter"/>
</dbReference>
<feature type="active site" evidence="2">
    <location>
        <position position="24"/>
    </location>
</feature>